<dbReference type="Gene3D" id="3.30.720.110">
    <property type="match status" value="1"/>
</dbReference>
<dbReference type="CDD" id="cd06588">
    <property type="entry name" value="PhnB_like"/>
    <property type="match status" value="2"/>
</dbReference>
<dbReference type="PATRIC" id="fig|1605367.3.peg.3587"/>
<dbReference type="STRING" id="1605367.AFM12_10975"/>
<gene>
    <name evidence="2" type="ORF">AFM12_10975</name>
</gene>
<sequence length="286" mass="32445">MKSPKIYPAIWFNNNGTEAAKFYCSLFENSIIINEFQTAVTFELDGYYMMGINGGPMFKPNPSISFYVECDSVEEIDEKFKKLSEDGMVMMPLDAYPWTARYAFLEDRFGVSWQLNLRAEGNTNQKITPSLLFVNQKNGKAADAVKLYTSVFNKGRNLEMSHYGSGQGNTEGHVLFSRSEIDGFQFIAMDGPGEHQFDFNEGVSILVSTEDQKETDYFWEKLTANGGEEVQCGWLKDPFGVTWQIVPKRFMELISSGNPEQTKRVFDAMMPMKKLIIADLEKAAES</sequence>
<dbReference type="SUPFAM" id="SSF54593">
    <property type="entry name" value="Glyoxalase/Bleomycin resistance protein/Dihydroxybiphenyl dioxygenase"/>
    <property type="match status" value="2"/>
</dbReference>
<feature type="domain" description="PhnB-like" evidence="1">
    <location>
        <begin position="5"/>
        <end position="115"/>
    </location>
</feature>
<protein>
    <recommendedName>
        <fullName evidence="1">PhnB-like domain-containing protein</fullName>
    </recommendedName>
</protein>
<reference evidence="2 3" key="1">
    <citation type="submission" date="2015-07" db="EMBL/GenBank/DDBJ databases">
        <title>The draft genome sequence of Leadbetterella sp. JN14-9.</title>
        <authorList>
            <person name="Liu Y."/>
            <person name="Du J."/>
            <person name="Shao Z."/>
        </authorList>
    </citation>
    <scope>NUCLEOTIDE SEQUENCE [LARGE SCALE GENOMIC DNA]</scope>
    <source>
        <strain evidence="2 3">JN14-9</strain>
    </source>
</reference>
<comment type="caution">
    <text evidence="2">The sequence shown here is derived from an EMBL/GenBank/DDBJ whole genome shotgun (WGS) entry which is preliminary data.</text>
</comment>
<dbReference type="Gene3D" id="3.30.720.100">
    <property type="match status" value="1"/>
</dbReference>
<evidence type="ECO:0000313" key="3">
    <source>
        <dbReference type="Proteomes" id="UP000050454"/>
    </source>
</evidence>
<dbReference type="Proteomes" id="UP000050454">
    <property type="component" value="Unassembled WGS sequence"/>
</dbReference>
<dbReference type="InterPro" id="IPR029068">
    <property type="entry name" value="Glyas_Bleomycin-R_OHBP_Dase"/>
</dbReference>
<dbReference type="Pfam" id="PF06983">
    <property type="entry name" value="3-dmu-9_3-mt"/>
    <property type="match status" value="2"/>
</dbReference>
<accession>A0A0P7BBC1</accession>
<proteinExistence type="predicted"/>
<dbReference type="RefSeq" id="WP_055148132.1">
    <property type="nucleotide sequence ID" value="NZ_JXSZ01000009.1"/>
</dbReference>
<keyword evidence="3" id="KW-1185">Reference proteome</keyword>
<feature type="domain" description="PhnB-like" evidence="1">
    <location>
        <begin position="125"/>
        <end position="246"/>
    </location>
</feature>
<organism evidence="2 3">
    <name type="scientific">Jiulongibacter sediminis</name>
    <dbReference type="NCBI Taxonomy" id="1605367"/>
    <lineage>
        <taxon>Bacteria</taxon>
        <taxon>Pseudomonadati</taxon>
        <taxon>Bacteroidota</taxon>
        <taxon>Cytophagia</taxon>
        <taxon>Cytophagales</taxon>
        <taxon>Leadbetterellaceae</taxon>
        <taxon>Jiulongibacter</taxon>
    </lineage>
</organism>
<dbReference type="PANTHER" id="PTHR33990">
    <property type="entry name" value="PROTEIN YJDN-RELATED"/>
    <property type="match status" value="1"/>
</dbReference>
<evidence type="ECO:0000259" key="1">
    <source>
        <dbReference type="Pfam" id="PF06983"/>
    </source>
</evidence>
<dbReference type="Gene3D" id="3.10.180.10">
    <property type="entry name" value="2,3-Dihydroxybiphenyl 1,2-Dioxygenase, domain 1"/>
    <property type="match status" value="1"/>
</dbReference>
<dbReference type="AlphaFoldDB" id="A0A0P7BBC1"/>
<evidence type="ECO:0000313" key="2">
    <source>
        <dbReference type="EMBL" id="KPM47781.1"/>
    </source>
</evidence>
<dbReference type="InterPro" id="IPR028973">
    <property type="entry name" value="PhnB-like"/>
</dbReference>
<dbReference type="EMBL" id="LGTQ01000009">
    <property type="protein sequence ID" value="KPM47781.1"/>
    <property type="molecule type" value="Genomic_DNA"/>
</dbReference>
<name>A0A0P7BBC1_9BACT</name>
<dbReference type="OrthoDB" id="9806473at2"/>